<keyword evidence="2" id="KW-1185">Reference proteome</keyword>
<accession>A0A086ZJL2</accession>
<dbReference type="STRING" id="1437606.BBOH_0184"/>
<sequence>MLRDKNGSIIAHLKFEDLTKVSSLANPEMLAGAGAVMTQMALEQSMKEITDRLNKINGKVDDLLQDQKDQTLATLIGTARLIDETKTIRDKVGTVSDTTWSKVADCPHDLASAQAYALVKIQNLASNVAKETNAAKAADKMNNLSQDCAGWLSVIGTSIHAQDELSIIELDRVMSEKPESVARYREGINEARKARLLTIQKTLEQLDQSIRNSSKIYRGQKVIRPNAVSKVLTVMQGTSSKMSSFANAVGIEANSTQIEMAPRWTQAAGELLNSTALEIESNAKQLSGEVTEFGKNAVNAVGEGVGFMGDYVGQLGRSLKETQDKLAGKFAQNHSDDDANPDAPKAGLKLQLHDLLPKHEESKR</sequence>
<proteinExistence type="predicted"/>
<comment type="caution">
    <text evidence="1">The sequence shown here is derived from an EMBL/GenBank/DDBJ whole genome shotgun (WGS) entry which is preliminary data.</text>
</comment>
<dbReference type="EMBL" id="JGYP01000001">
    <property type="protein sequence ID" value="KFI46712.1"/>
    <property type="molecule type" value="Genomic_DNA"/>
</dbReference>
<evidence type="ECO:0000313" key="2">
    <source>
        <dbReference type="Proteomes" id="UP000029096"/>
    </source>
</evidence>
<organism evidence="1 2">
    <name type="scientific">Bifidobacterium bohemicum DSM 22767</name>
    <dbReference type="NCBI Taxonomy" id="1437606"/>
    <lineage>
        <taxon>Bacteria</taxon>
        <taxon>Bacillati</taxon>
        <taxon>Actinomycetota</taxon>
        <taxon>Actinomycetes</taxon>
        <taxon>Bifidobacteriales</taxon>
        <taxon>Bifidobacteriaceae</taxon>
        <taxon>Bifidobacterium</taxon>
    </lineage>
</organism>
<dbReference type="Proteomes" id="UP000029096">
    <property type="component" value="Unassembled WGS sequence"/>
</dbReference>
<reference evidence="1 2" key="1">
    <citation type="submission" date="2014-03" db="EMBL/GenBank/DDBJ databases">
        <title>Genomics of Bifidobacteria.</title>
        <authorList>
            <person name="Ventura M."/>
            <person name="Milani C."/>
            <person name="Lugli G.A."/>
        </authorList>
    </citation>
    <scope>NUCLEOTIDE SEQUENCE [LARGE SCALE GENOMIC DNA]</scope>
    <source>
        <strain evidence="1 2">DSM 22767</strain>
    </source>
</reference>
<protein>
    <submittedName>
        <fullName evidence="1">Uncharacterized protein</fullName>
    </submittedName>
</protein>
<evidence type="ECO:0000313" key="1">
    <source>
        <dbReference type="EMBL" id="KFI46712.1"/>
    </source>
</evidence>
<name>A0A086ZJL2_9BIFI</name>
<dbReference type="eggNOG" id="ENOG502Z8FT">
    <property type="taxonomic scope" value="Bacteria"/>
</dbReference>
<dbReference type="AlphaFoldDB" id="A0A086ZJL2"/>
<gene>
    <name evidence="1" type="ORF">BBOH_0184</name>
</gene>